<evidence type="ECO:0000256" key="8">
    <source>
        <dbReference type="PIRSR" id="PIRSR602401-1"/>
    </source>
</evidence>
<comment type="similarity">
    <text evidence="2 9">Belongs to the cytochrome P450 family.</text>
</comment>
<dbReference type="PANTHER" id="PTHR24305">
    <property type="entry name" value="CYTOCHROME P450"/>
    <property type="match status" value="1"/>
</dbReference>
<dbReference type="GO" id="GO:0004497">
    <property type="term" value="F:monooxygenase activity"/>
    <property type="evidence" value="ECO:0007669"/>
    <property type="project" value="UniProtKB-KW"/>
</dbReference>
<evidence type="ECO:0000256" key="9">
    <source>
        <dbReference type="RuleBase" id="RU000461"/>
    </source>
</evidence>
<evidence type="ECO:0000256" key="7">
    <source>
        <dbReference type="ARBA" id="ARBA00023033"/>
    </source>
</evidence>
<dbReference type="GO" id="GO:0020037">
    <property type="term" value="F:heme binding"/>
    <property type="evidence" value="ECO:0007669"/>
    <property type="project" value="InterPro"/>
</dbReference>
<dbReference type="GO" id="GO:0005506">
    <property type="term" value="F:iron ion binding"/>
    <property type="evidence" value="ECO:0007669"/>
    <property type="project" value="InterPro"/>
</dbReference>
<dbReference type="SUPFAM" id="SSF48264">
    <property type="entry name" value="Cytochrome P450"/>
    <property type="match status" value="1"/>
</dbReference>
<evidence type="ECO:0000256" key="5">
    <source>
        <dbReference type="ARBA" id="ARBA00023002"/>
    </source>
</evidence>
<comment type="cofactor">
    <cofactor evidence="1 8">
        <name>heme</name>
        <dbReference type="ChEBI" id="CHEBI:30413"/>
    </cofactor>
</comment>
<dbReference type="GO" id="GO:0016705">
    <property type="term" value="F:oxidoreductase activity, acting on paired donors, with incorporation or reduction of molecular oxygen"/>
    <property type="evidence" value="ECO:0007669"/>
    <property type="project" value="InterPro"/>
</dbReference>
<keyword evidence="6 8" id="KW-0408">Iron</keyword>
<keyword evidence="7 9" id="KW-0503">Monooxygenase</keyword>
<evidence type="ECO:0000256" key="6">
    <source>
        <dbReference type="ARBA" id="ARBA00023004"/>
    </source>
</evidence>
<evidence type="ECO:0000313" key="10">
    <source>
        <dbReference type="EMBL" id="KAK4216435.1"/>
    </source>
</evidence>
<dbReference type="GO" id="GO:0009403">
    <property type="term" value="P:toxin biosynthetic process"/>
    <property type="evidence" value="ECO:0007669"/>
    <property type="project" value="UniProtKB-ARBA"/>
</dbReference>
<keyword evidence="5 9" id="KW-0560">Oxidoreductase</keyword>
<dbReference type="PROSITE" id="PS00086">
    <property type="entry name" value="CYTOCHROME_P450"/>
    <property type="match status" value="1"/>
</dbReference>
<dbReference type="InterPro" id="IPR017972">
    <property type="entry name" value="Cyt_P450_CS"/>
</dbReference>
<reference evidence="10" key="2">
    <citation type="submission" date="2023-05" db="EMBL/GenBank/DDBJ databases">
        <authorList>
            <consortium name="Lawrence Berkeley National Laboratory"/>
            <person name="Steindorff A."/>
            <person name="Hensen N."/>
            <person name="Bonometti L."/>
            <person name="Westerberg I."/>
            <person name="Brannstrom I.O."/>
            <person name="Guillou S."/>
            <person name="Cros-Aarteil S."/>
            <person name="Calhoun S."/>
            <person name="Haridas S."/>
            <person name="Kuo A."/>
            <person name="Mondo S."/>
            <person name="Pangilinan J."/>
            <person name="Riley R."/>
            <person name="Labutti K."/>
            <person name="Andreopoulos B."/>
            <person name="Lipzen A."/>
            <person name="Chen C."/>
            <person name="Yanf M."/>
            <person name="Daum C."/>
            <person name="Ng V."/>
            <person name="Clum A."/>
            <person name="Ohm R."/>
            <person name="Martin F."/>
            <person name="Silar P."/>
            <person name="Natvig D."/>
            <person name="Lalanne C."/>
            <person name="Gautier V."/>
            <person name="Ament-Velasquez S.L."/>
            <person name="Kruys A."/>
            <person name="Hutchinson M.I."/>
            <person name="Powell A.J."/>
            <person name="Barry K."/>
            <person name="Miller A.N."/>
            <person name="Grigoriev I.V."/>
            <person name="Debuchy R."/>
            <person name="Gladieux P."/>
            <person name="Thoren M.H."/>
            <person name="Johannesson H."/>
        </authorList>
    </citation>
    <scope>NUCLEOTIDE SEQUENCE</scope>
    <source>
        <strain evidence="10">PSN293</strain>
    </source>
</reference>
<evidence type="ECO:0000256" key="4">
    <source>
        <dbReference type="ARBA" id="ARBA00022723"/>
    </source>
</evidence>
<feature type="binding site" description="axial binding residue" evidence="8">
    <location>
        <position position="454"/>
    </location>
    <ligand>
        <name>heme</name>
        <dbReference type="ChEBI" id="CHEBI:30413"/>
    </ligand>
    <ligandPart>
        <name>Fe</name>
        <dbReference type="ChEBI" id="CHEBI:18248"/>
    </ligandPart>
</feature>
<evidence type="ECO:0000256" key="1">
    <source>
        <dbReference type="ARBA" id="ARBA00001971"/>
    </source>
</evidence>
<keyword evidence="3 8" id="KW-0349">Heme</keyword>
<accession>A0AAN6YD59</accession>
<evidence type="ECO:0000256" key="3">
    <source>
        <dbReference type="ARBA" id="ARBA00022617"/>
    </source>
</evidence>
<name>A0AAN6YD59_9PEZI</name>
<dbReference type="Proteomes" id="UP001301769">
    <property type="component" value="Unassembled WGS sequence"/>
</dbReference>
<dbReference type="InterPro" id="IPR001128">
    <property type="entry name" value="Cyt_P450"/>
</dbReference>
<protein>
    <submittedName>
        <fullName evidence="10">Cytochrome P450</fullName>
    </submittedName>
</protein>
<organism evidence="10 11">
    <name type="scientific">Rhypophila decipiens</name>
    <dbReference type="NCBI Taxonomy" id="261697"/>
    <lineage>
        <taxon>Eukaryota</taxon>
        <taxon>Fungi</taxon>
        <taxon>Dikarya</taxon>
        <taxon>Ascomycota</taxon>
        <taxon>Pezizomycotina</taxon>
        <taxon>Sordariomycetes</taxon>
        <taxon>Sordariomycetidae</taxon>
        <taxon>Sordariales</taxon>
        <taxon>Naviculisporaceae</taxon>
        <taxon>Rhypophila</taxon>
    </lineage>
</organism>
<comment type="caution">
    <text evidence="10">The sequence shown here is derived from an EMBL/GenBank/DDBJ whole genome shotgun (WGS) entry which is preliminary data.</text>
</comment>
<dbReference type="PRINTS" id="PR00385">
    <property type="entry name" value="P450"/>
</dbReference>
<keyword evidence="11" id="KW-1185">Reference proteome</keyword>
<proteinExistence type="inferred from homology"/>
<keyword evidence="4 8" id="KW-0479">Metal-binding</keyword>
<dbReference type="Pfam" id="PF00067">
    <property type="entry name" value="p450"/>
    <property type="match status" value="1"/>
</dbReference>
<dbReference type="InterPro" id="IPR036396">
    <property type="entry name" value="Cyt_P450_sf"/>
</dbReference>
<evidence type="ECO:0000256" key="2">
    <source>
        <dbReference type="ARBA" id="ARBA00010617"/>
    </source>
</evidence>
<dbReference type="FunFam" id="1.10.630.10:FF:000047">
    <property type="entry name" value="Cytochrome P450 monooxygenase"/>
    <property type="match status" value="1"/>
</dbReference>
<dbReference type="CDD" id="cd11058">
    <property type="entry name" value="CYP60B-like"/>
    <property type="match status" value="1"/>
</dbReference>
<evidence type="ECO:0000313" key="11">
    <source>
        <dbReference type="Proteomes" id="UP001301769"/>
    </source>
</evidence>
<dbReference type="AlphaFoldDB" id="A0AAN6YD59"/>
<dbReference type="InterPro" id="IPR050121">
    <property type="entry name" value="Cytochrome_P450_monoxygenase"/>
</dbReference>
<dbReference type="Gene3D" id="1.10.630.10">
    <property type="entry name" value="Cytochrome P450"/>
    <property type="match status" value="1"/>
</dbReference>
<dbReference type="EMBL" id="MU858068">
    <property type="protein sequence ID" value="KAK4216435.1"/>
    <property type="molecule type" value="Genomic_DNA"/>
</dbReference>
<dbReference type="InterPro" id="IPR002401">
    <property type="entry name" value="Cyt_P450_E_grp-I"/>
</dbReference>
<sequence length="511" mass="58094">MLVALKDLSICQGLYVLAALISTHYIARLIYNLYLHPLAKIPGPPTWCASRLPFVVSLIRGTIVHDFEKLHRKYGPILRVAPDEITFAQPEAWNDIFLPRQDHKPFLKDRLWWSRQPGQPDNLVSAIDPENHARIRKALSAGFTPRALRSQEPIIQRYVNLLVERLRDQILASGEKKTAEVDIGQWFHFTTFDIFGDLGFGESFDCLETSKFHPWIALLFNSVKAASFVVAARYYAWLEIILIHGIPASVKKKAAKHYNQIADKVQRRLNWELSRPDLMSYVIQKGPDSQTVLPLGEINATFMVLTTAGSETTATALSGTVNYLVNNTATLDILVKEVRSKFASDADISLDGLRDLPYLNAVLQEGLRLCPPVPWILPRRVSDGGSTVCGVWLPGGTPVSIQAYTMNRCEDYFHSATSFHPERWLEHARSDPSSLYFRDRREALQPFSIGPRNCLGQHLAWAEMRLILAKLVWNFDIEVVAGRKIRWEDLRTFLLVEKKPIMMKLGQREDL</sequence>
<gene>
    <name evidence="10" type="ORF">QBC37DRAFT_455053</name>
</gene>
<reference evidence="10" key="1">
    <citation type="journal article" date="2023" name="Mol. Phylogenet. Evol.">
        <title>Genome-scale phylogeny and comparative genomics of the fungal order Sordariales.</title>
        <authorList>
            <person name="Hensen N."/>
            <person name="Bonometti L."/>
            <person name="Westerberg I."/>
            <person name="Brannstrom I.O."/>
            <person name="Guillou S."/>
            <person name="Cros-Aarteil S."/>
            <person name="Calhoun S."/>
            <person name="Haridas S."/>
            <person name="Kuo A."/>
            <person name="Mondo S."/>
            <person name="Pangilinan J."/>
            <person name="Riley R."/>
            <person name="LaButti K."/>
            <person name="Andreopoulos B."/>
            <person name="Lipzen A."/>
            <person name="Chen C."/>
            <person name="Yan M."/>
            <person name="Daum C."/>
            <person name="Ng V."/>
            <person name="Clum A."/>
            <person name="Steindorff A."/>
            <person name="Ohm R.A."/>
            <person name="Martin F."/>
            <person name="Silar P."/>
            <person name="Natvig D.O."/>
            <person name="Lalanne C."/>
            <person name="Gautier V."/>
            <person name="Ament-Velasquez S.L."/>
            <person name="Kruys A."/>
            <person name="Hutchinson M.I."/>
            <person name="Powell A.J."/>
            <person name="Barry K."/>
            <person name="Miller A.N."/>
            <person name="Grigoriev I.V."/>
            <person name="Debuchy R."/>
            <person name="Gladieux P."/>
            <person name="Hiltunen Thoren M."/>
            <person name="Johannesson H."/>
        </authorList>
    </citation>
    <scope>NUCLEOTIDE SEQUENCE</scope>
    <source>
        <strain evidence="10">PSN293</strain>
    </source>
</reference>
<dbReference type="PANTHER" id="PTHR24305:SF199">
    <property type="entry name" value="P450, PUTATIVE (EUROFUNG)-RELATED"/>
    <property type="match status" value="1"/>
</dbReference>
<dbReference type="PRINTS" id="PR00463">
    <property type="entry name" value="EP450I"/>
</dbReference>